<dbReference type="EMBL" id="CP036287">
    <property type="protein sequence ID" value="QDU65087.1"/>
    <property type="molecule type" value="Genomic_DNA"/>
</dbReference>
<name>A0A518BDM2_9BACT</name>
<accession>A0A518BDM2</accession>
<evidence type="ECO:0000313" key="1">
    <source>
        <dbReference type="EMBL" id="QDU65087.1"/>
    </source>
</evidence>
<dbReference type="AlphaFoldDB" id="A0A518BDM2"/>
<evidence type="ECO:0000313" key="2">
    <source>
        <dbReference type="Proteomes" id="UP000316921"/>
    </source>
</evidence>
<dbReference type="RefSeq" id="WP_145061373.1">
    <property type="nucleotide sequence ID" value="NZ_CP036287.1"/>
</dbReference>
<dbReference type="KEGG" id="pbap:Pla133_01500"/>
<sequence>MVTPDLTAAVQWIGKYLGDDGVAQRVRRTDVDTEDRLLIELDGNDGATWFRIAPAVLRELLPVDERELPLATWFAASDEACRLVSWTPGTRMVVAVERSGGTEFWRGLRPECLAEATRRYDLARSLCDGHRGNFALPTLLGVDVERSALRLAAVEGAPPRIQVSCHADFARIGRALRRLQEGQDRLSKPLTSLLSTHTAQDELTLLADHGMRCVVTLGQEPAGFSAVLEQLREALPRGAALVPCVRDLHDGQVLLGGGPPTLLDHDLLCLADPLLDAADLLAHLTLRRLQGQTGANFDAVRACGDALLAGLDRGGLPEYLPRLRFYEATALLRLCAVHALQPRWQPLTADLVRLAERCAQDARLTPA</sequence>
<evidence type="ECO:0008006" key="3">
    <source>
        <dbReference type="Google" id="ProtNLM"/>
    </source>
</evidence>
<proteinExistence type="predicted"/>
<organism evidence="1 2">
    <name type="scientific">Engelhardtia mirabilis</name>
    <dbReference type="NCBI Taxonomy" id="2528011"/>
    <lineage>
        <taxon>Bacteria</taxon>
        <taxon>Pseudomonadati</taxon>
        <taxon>Planctomycetota</taxon>
        <taxon>Planctomycetia</taxon>
        <taxon>Planctomycetia incertae sedis</taxon>
        <taxon>Engelhardtia</taxon>
    </lineage>
</organism>
<gene>
    <name evidence="1" type="ORF">Pla133_01500</name>
</gene>
<protein>
    <recommendedName>
        <fullName evidence="3">Aminoglycoside phosphotransferase domain-containing protein</fullName>
    </recommendedName>
</protein>
<dbReference type="SUPFAM" id="SSF56112">
    <property type="entry name" value="Protein kinase-like (PK-like)"/>
    <property type="match status" value="1"/>
</dbReference>
<dbReference type="InterPro" id="IPR011009">
    <property type="entry name" value="Kinase-like_dom_sf"/>
</dbReference>
<dbReference type="Gene3D" id="3.90.1200.10">
    <property type="match status" value="1"/>
</dbReference>
<reference evidence="1 2" key="1">
    <citation type="submission" date="2019-02" db="EMBL/GenBank/DDBJ databases">
        <title>Deep-cultivation of Planctomycetes and their phenomic and genomic characterization uncovers novel biology.</title>
        <authorList>
            <person name="Wiegand S."/>
            <person name="Jogler M."/>
            <person name="Boedeker C."/>
            <person name="Pinto D."/>
            <person name="Vollmers J."/>
            <person name="Rivas-Marin E."/>
            <person name="Kohn T."/>
            <person name="Peeters S.H."/>
            <person name="Heuer A."/>
            <person name="Rast P."/>
            <person name="Oberbeckmann S."/>
            <person name="Bunk B."/>
            <person name="Jeske O."/>
            <person name="Meyerdierks A."/>
            <person name="Storesund J.E."/>
            <person name="Kallscheuer N."/>
            <person name="Luecker S."/>
            <person name="Lage O.M."/>
            <person name="Pohl T."/>
            <person name="Merkel B.J."/>
            <person name="Hornburger P."/>
            <person name="Mueller R.-W."/>
            <person name="Bruemmer F."/>
            <person name="Labrenz M."/>
            <person name="Spormann A.M."/>
            <person name="Op den Camp H."/>
            <person name="Overmann J."/>
            <person name="Amann R."/>
            <person name="Jetten M.S.M."/>
            <person name="Mascher T."/>
            <person name="Medema M.H."/>
            <person name="Devos D.P."/>
            <person name="Kaster A.-K."/>
            <person name="Ovreas L."/>
            <person name="Rohde M."/>
            <person name="Galperin M.Y."/>
            <person name="Jogler C."/>
        </authorList>
    </citation>
    <scope>NUCLEOTIDE SEQUENCE [LARGE SCALE GENOMIC DNA]</scope>
    <source>
        <strain evidence="1 2">Pla133</strain>
    </source>
</reference>
<keyword evidence="2" id="KW-1185">Reference proteome</keyword>
<dbReference type="Proteomes" id="UP000316921">
    <property type="component" value="Chromosome"/>
</dbReference>